<keyword evidence="1" id="KW-0472">Membrane</keyword>
<proteinExistence type="predicted"/>
<gene>
    <name evidence="2" type="ORF">GA0070617_1211</name>
</gene>
<evidence type="ECO:0000256" key="1">
    <source>
        <dbReference type="SAM" id="Phobius"/>
    </source>
</evidence>
<reference evidence="2 3" key="1">
    <citation type="submission" date="2016-06" db="EMBL/GenBank/DDBJ databases">
        <authorList>
            <person name="Kjaerup R.B."/>
            <person name="Dalgaard T.S."/>
            <person name="Juul-Madsen H.R."/>
        </authorList>
    </citation>
    <scope>NUCLEOTIDE SEQUENCE [LARGE SCALE GENOMIC DNA]</scope>
    <source>
        <strain evidence="2 3">DSM 45577</strain>
    </source>
</reference>
<protein>
    <submittedName>
        <fullName evidence="2">Uncharacterized protein</fullName>
    </submittedName>
</protein>
<sequence>MSYRNRASKPCVALWMLMALLLVAAGIPTMIALLGAITATLVVLSGWLLVRRGGLARTETSAAPLPARRRA</sequence>
<dbReference type="EMBL" id="FMIA01000002">
    <property type="protein sequence ID" value="SCL49535.1"/>
    <property type="molecule type" value="Genomic_DNA"/>
</dbReference>
<evidence type="ECO:0000313" key="3">
    <source>
        <dbReference type="Proteomes" id="UP000198937"/>
    </source>
</evidence>
<name>A0A1C6U617_9ACTN</name>
<keyword evidence="3" id="KW-1185">Reference proteome</keyword>
<feature type="transmembrane region" description="Helical" evidence="1">
    <location>
        <begin position="31"/>
        <end position="50"/>
    </location>
</feature>
<organism evidence="2 3">
    <name type="scientific">Micromonospora yangpuensis</name>
    <dbReference type="NCBI Taxonomy" id="683228"/>
    <lineage>
        <taxon>Bacteria</taxon>
        <taxon>Bacillati</taxon>
        <taxon>Actinomycetota</taxon>
        <taxon>Actinomycetes</taxon>
        <taxon>Micromonosporales</taxon>
        <taxon>Micromonosporaceae</taxon>
        <taxon>Micromonospora</taxon>
    </lineage>
</organism>
<dbReference type="Proteomes" id="UP000198937">
    <property type="component" value="Unassembled WGS sequence"/>
</dbReference>
<dbReference type="AlphaFoldDB" id="A0A1C6U617"/>
<evidence type="ECO:0000313" key="2">
    <source>
        <dbReference type="EMBL" id="SCL49535.1"/>
    </source>
</evidence>
<accession>A0A1C6U617</accession>
<keyword evidence="1" id="KW-0812">Transmembrane</keyword>
<keyword evidence="1" id="KW-1133">Transmembrane helix</keyword>
<dbReference type="RefSeq" id="WP_139135585.1">
    <property type="nucleotide sequence ID" value="NZ_BMMJ01000001.1"/>
</dbReference>